<reference evidence="1" key="1">
    <citation type="submission" date="2020-08" db="EMBL/GenBank/DDBJ databases">
        <title>Genomic Encyclopedia of Type Strains, Phase IV (KMG-V): Genome sequencing to study the core and pangenomes of soil and plant-associated prokaryotes.</title>
        <authorList>
            <person name="Whitman W."/>
        </authorList>
    </citation>
    <scope>NUCLEOTIDE SEQUENCE</scope>
    <source>
        <strain evidence="1">M8UP15</strain>
    </source>
</reference>
<evidence type="ECO:0000313" key="2">
    <source>
        <dbReference type="Proteomes" id="UP000569005"/>
    </source>
</evidence>
<accession>A0ACC5NX44</accession>
<evidence type="ECO:0000313" key="1">
    <source>
        <dbReference type="EMBL" id="MBB5339147.1"/>
    </source>
</evidence>
<comment type="caution">
    <text evidence="1">The sequence shown here is derived from an EMBL/GenBank/DDBJ whole genome shotgun (WGS) entry which is preliminary data.</text>
</comment>
<organism evidence="1 2">
    <name type="scientific">Tunturiibacter gelidiferens</name>
    <dbReference type="NCBI Taxonomy" id="3069689"/>
    <lineage>
        <taxon>Bacteria</taxon>
        <taxon>Pseudomonadati</taxon>
        <taxon>Acidobacteriota</taxon>
        <taxon>Terriglobia</taxon>
        <taxon>Terriglobales</taxon>
        <taxon>Acidobacteriaceae</taxon>
        <taxon>Tunturiibacter</taxon>
    </lineage>
</organism>
<name>A0ACC5NX44_9BACT</name>
<protein>
    <submittedName>
        <fullName evidence="1">Cytochrome c oxidase assembly protein subunit 15</fullName>
    </submittedName>
</protein>
<proteinExistence type="predicted"/>
<dbReference type="EMBL" id="JACHEA010000001">
    <property type="protein sequence ID" value="MBB5339147.1"/>
    <property type="molecule type" value="Genomic_DNA"/>
</dbReference>
<sequence>MATAGTVKTPDGLKTTRLEASRALVRFAWGVVGYNVLVILWGALVRATGSGAGCGNHWPLCNGQVIPLSPRIDTVIEFTHRCMTGGSTFLVVGLLIWTFRGTLKGQAARGLAVASMVLLLNEAFLGALLVKLGYVTGNQSMGRVVVLSIHLSNTLLLLAALTLTARLLGTRQRWAELRVSGARKLWALLGLGATLVVGVSGSLAALGDTLFPASSLHAAFAQDFAAGSPWLLRLRGVHPVSAVIAAAFVLSLMGQARRAAASRIAGLVLSLLCFQFALGLADVLLLAPVWMQILHLLGADLYWIALVTLAAMVMWPQQAPSRACMPIERLPLSPFDETEAQRDSAIGQAEPTAE</sequence>
<keyword evidence="2" id="KW-1185">Reference proteome</keyword>
<gene>
    <name evidence="1" type="ORF">HDF13_001480</name>
</gene>
<dbReference type="Proteomes" id="UP000569005">
    <property type="component" value="Unassembled WGS sequence"/>
</dbReference>